<gene>
    <name evidence="2" type="ORF">DEBURN_LOCUS9847</name>
</gene>
<dbReference type="EMBL" id="CAJVPK010002188">
    <property type="protein sequence ID" value="CAG8608172.1"/>
    <property type="molecule type" value="Genomic_DNA"/>
</dbReference>
<reference evidence="2" key="1">
    <citation type="submission" date="2021-06" db="EMBL/GenBank/DDBJ databases">
        <authorList>
            <person name="Kallberg Y."/>
            <person name="Tangrot J."/>
            <person name="Rosling A."/>
        </authorList>
    </citation>
    <scope>NUCLEOTIDE SEQUENCE</scope>
    <source>
        <strain evidence="2">AZ414A</strain>
    </source>
</reference>
<accession>A0A9N9CQA7</accession>
<dbReference type="Proteomes" id="UP000789706">
    <property type="component" value="Unassembled WGS sequence"/>
</dbReference>
<protein>
    <submittedName>
        <fullName evidence="2">1999_t:CDS:1</fullName>
    </submittedName>
</protein>
<dbReference type="AlphaFoldDB" id="A0A9N9CQA7"/>
<organism evidence="2 3">
    <name type="scientific">Diversispora eburnea</name>
    <dbReference type="NCBI Taxonomy" id="1213867"/>
    <lineage>
        <taxon>Eukaryota</taxon>
        <taxon>Fungi</taxon>
        <taxon>Fungi incertae sedis</taxon>
        <taxon>Mucoromycota</taxon>
        <taxon>Glomeromycotina</taxon>
        <taxon>Glomeromycetes</taxon>
        <taxon>Diversisporales</taxon>
        <taxon>Diversisporaceae</taxon>
        <taxon>Diversispora</taxon>
    </lineage>
</organism>
<name>A0A9N9CQA7_9GLOM</name>
<evidence type="ECO:0000256" key="1">
    <source>
        <dbReference type="SAM" id="MobiDB-lite"/>
    </source>
</evidence>
<sequence>MSLYTGNSNTSFSSFSSFSSTSSVATEDSTDVVPKKMSDCITLEDYEECVEEFNIHRCWEWSNGEVIIYELPSISHEVVIGAVTRMLLYQCNAVAFTDAEINSLSATRICDRNCGIILSNKTAVIVSNGYDGNDLPWPNLVVEVTYTKTLAHVEETLCYWLSPGLAHDCIIVSIDPILQGQVPVRMRVWHYCVSAGRGTRNIFPLVTTFEFGTQDGTGTATNINQSQCIINISLSCLYHELKLPTQIPQNLPDPITLDFYFAQRVIT</sequence>
<comment type="caution">
    <text evidence="2">The sequence shown here is derived from an EMBL/GenBank/DDBJ whole genome shotgun (WGS) entry which is preliminary data.</text>
</comment>
<feature type="region of interest" description="Disordered" evidence="1">
    <location>
        <begin position="1"/>
        <end position="22"/>
    </location>
</feature>
<feature type="compositionally biased region" description="Low complexity" evidence="1">
    <location>
        <begin position="7"/>
        <end position="22"/>
    </location>
</feature>
<keyword evidence="3" id="KW-1185">Reference proteome</keyword>
<dbReference type="OrthoDB" id="76567at2759"/>
<proteinExistence type="predicted"/>
<evidence type="ECO:0000313" key="3">
    <source>
        <dbReference type="Proteomes" id="UP000789706"/>
    </source>
</evidence>
<evidence type="ECO:0000313" key="2">
    <source>
        <dbReference type="EMBL" id="CAG8608172.1"/>
    </source>
</evidence>